<protein>
    <submittedName>
        <fullName evidence="3">Peptidoglycan/xylan/chitin deacetylase, PgdA/CDA1 family</fullName>
    </submittedName>
</protein>
<dbReference type="OrthoDB" id="258610at2"/>
<dbReference type="RefSeq" id="WP_073126255.1">
    <property type="nucleotide sequence ID" value="NZ_BAABCH010000096.1"/>
</dbReference>
<dbReference type="Gene3D" id="3.20.20.370">
    <property type="entry name" value="Glycoside hydrolase/deacetylase"/>
    <property type="match status" value="1"/>
</dbReference>
<dbReference type="InterPro" id="IPR002509">
    <property type="entry name" value="NODB_dom"/>
</dbReference>
<dbReference type="Proteomes" id="UP000243255">
    <property type="component" value="Unassembled WGS sequence"/>
</dbReference>
<organism evidence="3 4">
    <name type="scientific">Asaccharospora irregularis DSM 2635</name>
    <dbReference type="NCBI Taxonomy" id="1121321"/>
    <lineage>
        <taxon>Bacteria</taxon>
        <taxon>Bacillati</taxon>
        <taxon>Bacillota</taxon>
        <taxon>Clostridia</taxon>
        <taxon>Peptostreptococcales</taxon>
        <taxon>Peptostreptococcaceae</taxon>
        <taxon>Asaccharospora</taxon>
    </lineage>
</organism>
<proteinExistence type="predicted"/>
<gene>
    <name evidence="3" type="ORF">SAMN04488530_1175</name>
</gene>
<dbReference type="PANTHER" id="PTHR10587:SF125">
    <property type="entry name" value="POLYSACCHARIDE DEACETYLASE YHEN-RELATED"/>
    <property type="match status" value="1"/>
</dbReference>
<dbReference type="InterPro" id="IPR050248">
    <property type="entry name" value="Polysacc_deacetylase_ArnD"/>
</dbReference>
<dbReference type="AlphaFoldDB" id="A0A1M5PXZ1"/>
<dbReference type="PANTHER" id="PTHR10587">
    <property type="entry name" value="GLYCOSYL TRANSFERASE-RELATED"/>
    <property type="match status" value="1"/>
</dbReference>
<dbReference type="Pfam" id="PF01522">
    <property type="entry name" value="Polysacc_deac_1"/>
    <property type="match status" value="1"/>
</dbReference>
<name>A0A1M5PXZ1_9FIRM</name>
<keyword evidence="1" id="KW-0732">Signal</keyword>
<dbReference type="EMBL" id="FQWX01000017">
    <property type="protein sequence ID" value="SHH06566.1"/>
    <property type="molecule type" value="Genomic_DNA"/>
</dbReference>
<dbReference type="SUPFAM" id="SSF88713">
    <property type="entry name" value="Glycoside hydrolase/deacetylase"/>
    <property type="match status" value="1"/>
</dbReference>
<evidence type="ECO:0000256" key="1">
    <source>
        <dbReference type="SAM" id="SignalP"/>
    </source>
</evidence>
<dbReference type="InterPro" id="IPR011330">
    <property type="entry name" value="Glyco_hydro/deAcase_b/a-brl"/>
</dbReference>
<dbReference type="CDD" id="cd10944">
    <property type="entry name" value="CE4_SmPgdA_like"/>
    <property type="match status" value="1"/>
</dbReference>
<dbReference type="GO" id="GO:0016810">
    <property type="term" value="F:hydrolase activity, acting on carbon-nitrogen (but not peptide) bonds"/>
    <property type="evidence" value="ECO:0007669"/>
    <property type="project" value="InterPro"/>
</dbReference>
<evidence type="ECO:0000313" key="3">
    <source>
        <dbReference type="EMBL" id="SHH06566.1"/>
    </source>
</evidence>
<accession>A0A1M5PXZ1</accession>
<reference evidence="4" key="1">
    <citation type="submission" date="2016-11" db="EMBL/GenBank/DDBJ databases">
        <authorList>
            <person name="Varghese N."/>
            <person name="Submissions S."/>
        </authorList>
    </citation>
    <scope>NUCLEOTIDE SEQUENCE [LARGE SCALE GENOMIC DNA]</scope>
    <source>
        <strain evidence="4">DSM 2635</strain>
    </source>
</reference>
<dbReference type="PROSITE" id="PS51677">
    <property type="entry name" value="NODB"/>
    <property type="match status" value="1"/>
</dbReference>
<sequence>MIKRLKTFIIPTFLIIVSILTFQKTACAHTNQVYSKKSCNKIAYITIDDGPSKHTDELLNILNKYNVKATFFMIDRNMRLYPQQVRNIIDCGHSAGLHSVSHDINKLYEEDTSAKEEFDANNKTFHEITGKDTKLVRLPYGSKPYMPEKSYETLVEANYKIWDWTIDTQDWKVTSDKIIDNIKVNSKNKENIVILMHEKKQTVQALEAVLKYLIDEGYEFLPIRQDEAPRNYWVVG</sequence>
<feature type="domain" description="NodB homology" evidence="2">
    <location>
        <begin position="41"/>
        <end position="221"/>
    </location>
</feature>
<evidence type="ECO:0000259" key="2">
    <source>
        <dbReference type="PROSITE" id="PS51677"/>
    </source>
</evidence>
<feature type="chain" id="PRO_5012590095" evidence="1">
    <location>
        <begin position="29"/>
        <end position="236"/>
    </location>
</feature>
<dbReference type="STRING" id="1121321.SAMN04488530_1175"/>
<evidence type="ECO:0000313" key="4">
    <source>
        <dbReference type="Proteomes" id="UP000243255"/>
    </source>
</evidence>
<feature type="signal peptide" evidence="1">
    <location>
        <begin position="1"/>
        <end position="28"/>
    </location>
</feature>
<dbReference type="GO" id="GO:0005975">
    <property type="term" value="P:carbohydrate metabolic process"/>
    <property type="evidence" value="ECO:0007669"/>
    <property type="project" value="InterPro"/>
</dbReference>
<keyword evidence="4" id="KW-1185">Reference proteome</keyword>